<evidence type="ECO:0008006" key="2">
    <source>
        <dbReference type="Google" id="ProtNLM"/>
    </source>
</evidence>
<dbReference type="PROSITE" id="PS51257">
    <property type="entry name" value="PROKAR_LIPOPROTEIN"/>
    <property type="match status" value="1"/>
</dbReference>
<protein>
    <recommendedName>
        <fullName evidence="2">DUF1513 domain-containing protein</fullName>
    </recommendedName>
</protein>
<dbReference type="EMBL" id="UINC01066803">
    <property type="protein sequence ID" value="SVB97865.1"/>
    <property type="molecule type" value="Genomic_DNA"/>
</dbReference>
<organism evidence="1">
    <name type="scientific">marine metagenome</name>
    <dbReference type="NCBI Taxonomy" id="408172"/>
    <lineage>
        <taxon>unclassified sequences</taxon>
        <taxon>metagenomes</taxon>
        <taxon>ecological metagenomes</taxon>
    </lineage>
</organism>
<dbReference type="PIRSF" id="PIRSF028101">
    <property type="entry name" value="UCP028101"/>
    <property type="match status" value="1"/>
</dbReference>
<accession>A0A382IES2</accession>
<proteinExistence type="predicted"/>
<dbReference type="InterPro" id="IPR015943">
    <property type="entry name" value="WD40/YVTN_repeat-like_dom_sf"/>
</dbReference>
<dbReference type="InterPro" id="IPR011044">
    <property type="entry name" value="Quino_amine_DH_bsu"/>
</dbReference>
<sequence>MKIKRRHFFSLSISSLLACLTSPLLLNAFTKKELPLFFSAGSDTVGKYFFSGFNLFGKENFRTPLMSRGHGAAQRANSHEVAVFARRPGKYILVVNALSGERVAQIESIEGRHFFGHGIYSKDGRWLFATENEYDSGRGVLGVYDAADRYRLVDTLPTHGIGPHEIDLLVEGKTLVVANGGILTHPDSGREKLNLDVMDSSLAYIEMNSGKQLEGQRLDPKLQLMSIRHLAVGPDDNVAVVMQYQGSRRHLLPLVGFQKGSGSIDMLSAPETVGYRMKNYCGSVTFDLSGKLIGVSSPRGGIITFWSVPKKQFLSHLEVKDGCGVAAENTPESFLITNGFGQILRHFPLINKTEILTSASDTLWDNHLLLTCS</sequence>
<dbReference type="AlphaFoldDB" id="A0A382IES2"/>
<evidence type="ECO:0000313" key="1">
    <source>
        <dbReference type="EMBL" id="SVB97865.1"/>
    </source>
</evidence>
<dbReference type="Gene3D" id="2.130.10.10">
    <property type="entry name" value="YVTN repeat-like/Quinoprotein amine dehydrogenase"/>
    <property type="match status" value="1"/>
</dbReference>
<name>A0A382IES2_9ZZZZ</name>
<gene>
    <name evidence="1" type="ORF">METZ01_LOCUS250719</name>
</gene>
<dbReference type="InterPro" id="IPR008311">
    <property type="entry name" value="UCP028101"/>
</dbReference>
<dbReference type="Pfam" id="PF07433">
    <property type="entry name" value="DUF1513"/>
    <property type="match status" value="1"/>
</dbReference>
<reference evidence="1" key="1">
    <citation type="submission" date="2018-05" db="EMBL/GenBank/DDBJ databases">
        <authorList>
            <person name="Lanie J.A."/>
            <person name="Ng W.-L."/>
            <person name="Kazmierczak K.M."/>
            <person name="Andrzejewski T.M."/>
            <person name="Davidsen T.M."/>
            <person name="Wayne K.J."/>
            <person name="Tettelin H."/>
            <person name="Glass J.I."/>
            <person name="Rusch D."/>
            <person name="Podicherti R."/>
            <person name="Tsui H.-C.T."/>
            <person name="Winkler M.E."/>
        </authorList>
    </citation>
    <scope>NUCLEOTIDE SEQUENCE</scope>
</reference>
<dbReference type="SUPFAM" id="SSF50969">
    <property type="entry name" value="YVTN repeat-like/Quinoprotein amine dehydrogenase"/>
    <property type="match status" value="1"/>
</dbReference>